<keyword evidence="2" id="KW-0396">Initiation factor</keyword>
<name>A0A4S8MDC4_DENBC</name>
<dbReference type="Gene3D" id="3.10.20.80">
    <property type="entry name" value="Translation initiation factor 3 (IF-3), N-terminal domain"/>
    <property type="match status" value="1"/>
</dbReference>
<comment type="similarity">
    <text evidence="1">Belongs to the IF-3 family.</text>
</comment>
<dbReference type="OrthoDB" id="21573at2759"/>
<dbReference type="Pfam" id="PF05198">
    <property type="entry name" value="IF3_N"/>
    <property type="match status" value="1"/>
</dbReference>
<sequence length="256" mass="28556">MNIFSGLRACTRRVTSLQANLYLTSGRTTSGLLVPRYIHVSSKPFKAQPPSNSPPGPSSTSSTSSSGKKTEPNTSVKPKNESIPFQRVFLVDPETEKLQEKPLKDVLAMFNKKTHFAELQRTDPFPVVRIIDKSEAHHKKLKLKEQQKAAAKRNVRKEFQFTWGMAQGDVSYRMERVKDTLRKGGKVDIVFAPKAGVRTGPALLEMKQRMEELVGSLKDLATEYKNREYRRFLAAVFLQGQGTGKDAAASQEGGSE</sequence>
<feature type="region of interest" description="Disordered" evidence="4">
    <location>
        <begin position="44"/>
        <end position="79"/>
    </location>
</feature>
<dbReference type="InterPro" id="IPR019814">
    <property type="entry name" value="Translation_initiation_fac_3_N"/>
</dbReference>
<dbReference type="PANTHER" id="PTHR10938">
    <property type="entry name" value="TRANSLATION INITIATION FACTOR IF-3"/>
    <property type="match status" value="1"/>
</dbReference>
<feature type="domain" description="Translation initiation factor 3 N-terminal" evidence="5">
    <location>
        <begin position="80"/>
        <end position="145"/>
    </location>
</feature>
<evidence type="ECO:0000256" key="2">
    <source>
        <dbReference type="ARBA" id="ARBA00022540"/>
    </source>
</evidence>
<dbReference type="GO" id="GO:0043022">
    <property type="term" value="F:ribosome binding"/>
    <property type="evidence" value="ECO:0007669"/>
    <property type="project" value="TreeGrafter"/>
</dbReference>
<gene>
    <name evidence="6" type="ORF">K435DRAFT_443548</name>
</gene>
<dbReference type="SUPFAM" id="SSF55200">
    <property type="entry name" value="Translation initiation factor IF3, C-terminal domain"/>
    <property type="match status" value="1"/>
</dbReference>
<evidence type="ECO:0000256" key="4">
    <source>
        <dbReference type="SAM" id="MobiDB-lite"/>
    </source>
</evidence>
<keyword evidence="3" id="KW-0648">Protein biosynthesis</keyword>
<dbReference type="GO" id="GO:0032790">
    <property type="term" value="P:ribosome disassembly"/>
    <property type="evidence" value="ECO:0007669"/>
    <property type="project" value="TreeGrafter"/>
</dbReference>
<dbReference type="GO" id="GO:0070124">
    <property type="term" value="P:mitochondrial translational initiation"/>
    <property type="evidence" value="ECO:0007669"/>
    <property type="project" value="TreeGrafter"/>
</dbReference>
<evidence type="ECO:0000256" key="3">
    <source>
        <dbReference type="ARBA" id="ARBA00022917"/>
    </source>
</evidence>
<dbReference type="PANTHER" id="PTHR10938:SF0">
    <property type="entry name" value="TRANSLATION INITIATION FACTOR IF-3, MITOCHONDRIAL"/>
    <property type="match status" value="1"/>
</dbReference>
<dbReference type="InterPro" id="IPR036788">
    <property type="entry name" value="T_IF-3_C_sf"/>
</dbReference>
<proteinExistence type="inferred from homology"/>
<dbReference type="GO" id="GO:0005739">
    <property type="term" value="C:mitochondrion"/>
    <property type="evidence" value="ECO:0007669"/>
    <property type="project" value="TreeGrafter"/>
</dbReference>
<accession>A0A4S8MDC4</accession>
<reference evidence="6 7" key="1">
    <citation type="journal article" date="2019" name="Nat. Ecol. Evol.">
        <title>Megaphylogeny resolves global patterns of mushroom evolution.</title>
        <authorList>
            <person name="Varga T."/>
            <person name="Krizsan K."/>
            <person name="Foldi C."/>
            <person name="Dima B."/>
            <person name="Sanchez-Garcia M."/>
            <person name="Sanchez-Ramirez S."/>
            <person name="Szollosi G.J."/>
            <person name="Szarkandi J.G."/>
            <person name="Papp V."/>
            <person name="Albert L."/>
            <person name="Andreopoulos W."/>
            <person name="Angelini C."/>
            <person name="Antonin V."/>
            <person name="Barry K.W."/>
            <person name="Bougher N.L."/>
            <person name="Buchanan P."/>
            <person name="Buyck B."/>
            <person name="Bense V."/>
            <person name="Catcheside P."/>
            <person name="Chovatia M."/>
            <person name="Cooper J."/>
            <person name="Damon W."/>
            <person name="Desjardin D."/>
            <person name="Finy P."/>
            <person name="Geml J."/>
            <person name="Haridas S."/>
            <person name="Hughes K."/>
            <person name="Justo A."/>
            <person name="Karasinski D."/>
            <person name="Kautmanova I."/>
            <person name="Kiss B."/>
            <person name="Kocsube S."/>
            <person name="Kotiranta H."/>
            <person name="LaButti K.M."/>
            <person name="Lechner B.E."/>
            <person name="Liimatainen K."/>
            <person name="Lipzen A."/>
            <person name="Lukacs Z."/>
            <person name="Mihaltcheva S."/>
            <person name="Morgado L.N."/>
            <person name="Niskanen T."/>
            <person name="Noordeloos M.E."/>
            <person name="Ohm R.A."/>
            <person name="Ortiz-Santana B."/>
            <person name="Ovrebo C."/>
            <person name="Racz N."/>
            <person name="Riley R."/>
            <person name="Savchenko A."/>
            <person name="Shiryaev A."/>
            <person name="Soop K."/>
            <person name="Spirin V."/>
            <person name="Szebenyi C."/>
            <person name="Tomsovsky M."/>
            <person name="Tulloss R.E."/>
            <person name="Uehling J."/>
            <person name="Grigoriev I.V."/>
            <person name="Vagvolgyi C."/>
            <person name="Papp T."/>
            <person name="Martin F.M."/>
            <person name="Miettinen O."/>
            <person name="Hibbett D.S."/>
            <person name="Nagy L.G."/>
        </authorList>
    </citation>
    <scope>NUCLEOTIDE SEQUENCE [LARGE SCALE GENOMIC DNA]</scope>
    <source>
        <strain evidence="6 7">CBS 962.96</strain>
    </source>
</reference>
<dbReference type="InterPro" id="IPR001288">
    <property type="entry name" value="Translation_initiation_fac_3"/>
</dbReference>
<evidence type="ECO:0000313" key="7">
    <source>
        <dbReference type="Proteomes" id="UP000297245"/>
    </source>
</evidence>
<evidence type="ECO:0000259" key="5">
    <source>
        <dbReference type="Pfam" id="PF05198"/>
    </source>
</evidence>
<evidence type="ECO:0000256" key="1">
    <source>
        <dbReference type="ARBA" id="ARBA00005439"/>
    </source>
</evidence>
<dbReference type="EMBL" id="ML179102">
    <property type="protein sequence ID" value="THV00568.1"/>
    <property type="molecule type" value="Genomic_DNA"/>
</dbReference>
<keyword evidence="7" id="KW-1185">Reference proteome</keyword>
<dbReference type="GO" id="GO:0003743">
    <property type="term" value="F:translation initiation factor activity"/>
    <property type="evidence" value="ECO:0007669"/>
    <property type="project" value="UniProtKB-KW"/>
</dbReference>
<dbReference type="Proteomes" id="UP000297245">
    <property type="component" value="Unassembled WGS sequence"/>
</dbReference>
<dbReference type="InterPro" id="IPR036787">
    <property type="entry name" value="T_IF-3_N_sf"/>
</dbReference>
<organism evidence="6 7">
    <name type="scientific">Dendrothele bispora (strain CBS 962.96)</name>
    <dbReference type="NCBI Taxonomy" id="1314807"/>
    <lineage>
        <taxon>Eukaryota</taxon>
        <taxon>Fungi</taxon>
        <taxon>Dikarya</taxon>
        <taxon>Basidiomycota</taxon>
        <taxon>Agaricomycotina</taxon>
        <taxon>Agaricomycetes</taxon>
        <taxon>Agaricomycetidae</taxon>
        <taxon>Agaricales</taxon>
        <taxon>Agaricales incertae sedis</taxon>
        <taxon>Dendrothele</taxon>
    </lineage>
</organism>
<dbReference type="Gene3D" id="3.30.110.10">
    <property type="entry name" value="Translation initiation factor 3 (IF-3), C-terminal domain"/>
    <property type="match status" value="1"/>
</dbReference>
<evidence type="ECO:0000313" key="6">
    <source>
        <dbReference type="EMBL" id="THV00568.1"/>
    </source>
</evidence>
<feature type="compositionally biased region" description="Low complexity" evidence="4">
    <location>
        <begin position="58"/>
        <end position="67"/>
    </location>
</feature>
<protein>
    <recommendedName>
        <fullName evidence="5">Translation initiation factor 3 N-terminal domain-containing protein</fullName>
    </recommendedName>
</protein>
<dbReference type="AlphaFoldDB" id="A0A4S8MDC4"/>